<accession>A0A1I2H5U5</accession>
<dbReference type="STRING" id="54.SAMN02745121_07756"/>
<dbReference type="InterPro" id="IPR018376">
    <property type="entry name" value="Enoyl-CoA_hyd/isom_CS"/>
</dbReference>
<dbReference type="AlphaFoldDB" id="A0A1I2H5U5"/>
<gene>
    <name evidence="2" type="ORF">SAMN02745121_07756</name>
</gene>
<sequence>MNAHVPTDSLVEVTLERDGVAVLTMRDAAGKNAFGRAFVAALTGALEEVGRRTDVRVCVIAGLHEVFSAGGDREVLLGLADGTIAPYDLLLTRALLEVPVPTIAAMAGPAVGGGLVFGLACDMVVMARESRYGANFLDLGFTPGMGATRLVQFAFGEYVGAEMLFGGQYFRGEQLAGRGQINAVVPRAEVLARALDMAARIADKPRAALLLLKRALALPRRRAFEEARTVESMMHEVCFADPETVARIRTNYGPGQGG</sequence>
<name>A0A1I2H5U5_9BACT</name>
<dbReference type="PROSITE" id="PS00166">
    <property type="entry name" value="ENOYL_COA_HYDRATASE"/>
    <property type="match status" value="1"/>
</dbReference>
<evidence type="ECO:0000313" key="2">
    <source>
        <dbReference type="EMBL" id="SFF25554.1"/>
    </source>
</evidence>
<dbReference type="RefSeq" id="WP_096333434.1">
    <property type="nucleotide sequence ID" value="NZ_FOMX01000039.1"/>
</dbReference>
<dbReference type="SUPFAM" id="SSF52096">
    <property type="entry name" value="ClpP/crotonase"/>
    <property type="match status" value="1"/>
</dbReference>
<dbReference type="CDD" id="cd06558">
    <property type="entry name" value="crotonase-like"/>
    <property type="match status" value="1"/>
</dbReference>
<evidence type="ECO:0000256" key="1">
    <source>
        <dbReference type="RuleBase" id="RU003707"/>
    </source>
</evidence>
<dbReference type="InterPro" id="IPR001753">
    <property type="entry name" value="Enoyl-CoA_hydra/iso"/>
</dbReference>
<dbReference type="Pfam" id="PF00378">
    <property type="entry name" value="ECH_1"/>
    <property type="match status" value="1"/>
</dbReference>
<reference evidence="3" key="1">
    <citation type="submission" date="2016-10" db="EMBL/GenBank/DDBJ databases">
        <authorList>
            <person name="Varghese N."/>
            <person name="Submissions S."/>
        </authorList>
    </citation>
    <scope>NUCLEOTIDE SEQUENCE [LARGE SCALE GENOMIC DNA]</scope>
    <source>
        <strain evidence="3">ATCC 25963</strain>
    </source>
</reference>
<dbReference type="InterPro" id="IPR029045">
    <property type="entry name" value="ClpP/crotonase-like_dom_sf"/>
</dbReference>
<dbReference type="EMBL" id="FOMX01000039">
    <property type="protein sequence ID" value="SFF25554.1"/>
    <property type="molecule type" value="Genomic_DNA"/>
</dbReference>
<organism evidence="2 3">
    <name type="scientific">Nannocystis exedens</name>
    <dbReference type="NCBI Taxonomy" id="54"/>
    <lineage>
        <taxon>Bacteria</taxon>
        <taxon>Pseudomonadati</taxon>
        <taxon>Myxococcota</taxon>
        <taxon>Polyangia</taxon>
        <taxon>Nannocystales</taxon>
        <taxon>Nannocystaceae</taxon>
        <taxon>Nannocystis</taxon>
    </lineage>
</organism>
<dbReference type="PANTHER" id="PTHR43459:SF1">
    <property type="entry name" value="EG:BACN32G11.4 PROTEIN"/>
    <property type="match status" value="1"/>
</dbReference>
<dbReference type="OrthoDB" id="9807606at2"/>
<dbReference type="GO" id="GO:0003824">
    <property type="term" value="F:catalytic activity"/>
    <property type="evidence" value="ECO:0007669"/>
    <property type="project" value="InterPro"/>
</dbReference>
<protein>
    <submittedName>
        <fullName evidence="2">Polyketide biosynthesis enoyl-CoA hydratase PksI</fullName>
    </submittedName>
</protein>
<dbReference type="Gene3D" id="3.90.226.10">
    <property type="entry name" value="2-enoyl-CoA Hydratase, Chain A, domain 1"/>
    <property type="match status" value="1"/>
</dbReference>
<dbReference type="Gene3D" id="6.20.390.20">
    <property type="match status" value="1"/>
</dbReference>
<dbReference type="Proteomes" id="UP000199400">
    <property type="component" value="Unassembled WGS sequence"/>
</dbReference>
<evidence type="ECO:0000313" key="3">
    <source>
        <dbReference type="Proteomes" id="UP000199400"/>
    </source>
</evidence>
<keyword evidence="3" id="KW-1185">Reference proteome</keyword>
<comment type="similarity">
    <text evidence="1">Belongs to the enoyl-CoA hydratase/isomerase family.</text>
</comment>
<dbReference type="PANTHER" id="PTHR43459">
    <property type="entry name" value="ENOYL-COA HYDRATASE"/>
    <property type="match status" value="1"/>
</dbReference>
<dbReference type="NCBIfam" id="NF005496">
    <property type="entry name" value="PRK07110.1"/>
    <property type="match status" value="1"/>
</dbReference>
<proteinExistence type="inferred from homology"/>